<keyword evidence="3" id="KW-1133">Transmembrane helix</keyword>
<dbReference type="PANTHER" id="PTHR46696:SF6">
    <property type="entry name" value="P450, PUTATIVE (EUROFUNG)-RELATED"/>
    <property type="match status" value="1"/>
</dbReference>
<feature type="transmembrane region" description="Helical" evidence="3">
    <location>
        <begin position="228"/>
        <end position="255"/>
    </location>
</feature>
<sequence length="400" mass="45153">MNHTKDWTVPDHVPRELVVDFDYMNPPGAQDDVHLAWKSLHAGPDIVWSPYYGGHWIATRGEDIEAMQKDHTRFSHQSVNIPPLNESRLVPLELDPPEHTAYRNLITPAFLPQAIASLESDVRSLAIELIEKIAPRGECEFVSEFSKILPIVIFLRLADLPLSDREQLLEWAERAVRGNLDERIESQHRLGGYIATWVEKRKAQAGGDLVSLIVNAQIDGKPISPERMFGMFIVVLFGGLDTVASLMGFIARFLAENPAHRRQLIENPELMVSSVDELIRRFGVANTARLITQDMEYKGVQFKKGDQIQLPNSLFGLDDRKFSNPLAVDLTRKPVMHAAFGNGPHRCPGSFLARTEIKVFLQEWLKRIPDFRIREGDKPRCGSGSVNGMLYLPLAWDVAP</sequence>
<gene>
    <name evidence="4" type="ORF">VSR33_28510</name>
</gene>
<dbReference type="SUPFAM" id="SSF48264">
    <property type="entry name" value="Cytochrome P450"/>
    <property type="match status" value="1"/>
</dbReference>
<dbReference type="InterPro" id="IPR036396">
    <property type="entry name" value="Cyt_P450_sf"/>
</dbReference>
<dbReference type="InterPro" id="IPR017972">
    <property type="entry name" value="Cyt_P450_CS"/>
</dbReference>
<reference evidence="4 5" key="1">
    <citation type="submission" date="2024-01" db="EMBL/GenBank/DDBJ databases">
        <title>The diversity of rhizobia nodulating Mimosa spp. in eleven states of Brazil covering several biomes is determined by host plant, location, and edaphic factors.</title>
        <authorList>
            <person name="Rouws L."/>
            <person name="Barauna A."/>
            <person name="Beukes C."/>
            <person name="De Faria S.M."/>
            <person name="Gross E."/>
            <person name="Dos Reis Junior F.B."/>
            <person name="Simon M."/>
            <person name="Maluk M."/>
            <person name="Odee D.W."/>
            <person name="Kenicer G."/>
            <person name="Young J.P.W."/>
            <person name="Reis V.M."/>
            <person name="Zilli J."/>
            <person name="James E.K."/>
        </authorList>
    </citation>
    <scope>NUCLEOTIDE SEQUENCE [LARGE SCALE GENOMIC DNA]</scope>
    <source>
        <strain evidence="4 5">JPY164</strain>
    </source>
</reference>
<dbReference type="Proteomes" id="UP001390669">
    <property type="component" value="Unassembled WGS sequence"/>
</dbReference>
<proteinExistence type="inferred from homology"/>
<dbReference type="Pfam" id="PF00067">
    <property type="entry name" value="p450"/>
    <property type="match status" value="1"/>
</dbReference>
<dbReference type="PANTHER" id="PTHR46696">
    <property type="entry name" value="P450, PUTATIVE (EUROFUNG)-RELATED"/>
    <property type="match status" value="1"/>
</dbReference>
<organism evidence="4 5">
    <name type="scientific">Paraburkholderia guartelaensis</name>
    <dbReference type="NCBI Taxonomy" id="2546446"/>
    <lineage>
        <taxon>Bacteria</taxon>
        <taxon>Pseudomonadati</taxon>
        <taxon>Pseudomonadota</taxon>
        <taxon>Betaproteobacteria</taxon>
        <taxon>Burkholderiales</taxon>
        <taxon>Burkholderiaceae</taxon>
        <taxon>Paraburkholderia</taxon>
    </lineage>
</organism>
<comment type="caution">
    <text evidence="4">The sequence shown here is derived from an EMBL/GenBank/DDBJ whole genome shotgun (WGS) entry which is preliminary data.</text>
</comment>
<keyword evidence="3" id="KW-0812">Transmembrane</keyword>
<evidence type="ECO:0000313" key="4">
    <source>
        <dbReference type="EMBL" id="MEM5451423.1"/>
    </source>
</evidence>
<keyword evidence="2" id="KW-0560">Oxidoreductase</keyword>
<keyword evidence="5" id="KW-1185">Reference proteome</keyword>
<keyword evidence="2" id="KW-0479">Metal-binding</keyword>
<dbReference type="InterPro" id="IPR001128">
    <property type="entry name" value="Cyt_P450"/>
</dbReference>
<keyword evidence="2" id="KW-0349">Heme</keyword>
<name>A0ABU9SJA1_9BURK</name>
<dbReference type="CDD" id="cd11035">
    <property type="entry name" value="P450cam-like"/>
    <property type="match status" value="1"/>
</dbReference>
<evidence type="ECO:0000256" key="2">
    <source>
        <dbReference type="RuleBase" id="RU000461"/>
    </source>
</evidence>
<evidence type="ECO:0000256" key="3">
    <source>
        <dbReference type="SAM" id="Phobius"/>
    </source>
</evidence>
<dbReference type="RefSeq" id="WP_406953607.1">
    <property type="nucleotide sequence ID" value="NZ_JAYMRW010000015.1"/>
</dbReference>
<keyword evidence="2" id="KW-0408">Iron</keyword>
<keyword evidence="2" id="KW-0503">Monooxygenase</keyword>
<evidence type="ECO:0000313" key="5">
    <source>
        <dbReference type="Proteomes" id="UP001390669"/>
    </source>
</evidence>
<comment type="similarity">
    <text evidence="1 2">Belongs to the cytochrome P450 family.</text>
</comment>
<protein>
    <submittedName>
        <fullName evidence="4">Cytochrome P450</fullName>
    </submittedName>
</protein>
<dbReference type="PRINTS" id="PR00359">
    <property type="entry name" value="BP450"/>
</dbReference>
<dbReference type="EMBL" id="JAYMRW010000015">
    <property type="protein sequence ID" value="MEM5451423.1"/>
    <property type="molecule type" value="Genomic_DNA"/>
</dbReference>
<keyword evidence="3" id="KW-0472">Membrane</keyword>
<dbReference type="Gene3D" id="1.10.630.10">
    <property type="entry name" value="Cytochrome P450"/>
    <property type="match status" value="1"/>
</dbReference>
<evidence type="ECO:0000256" key="1">
    <source>
        <dbReference type="ARBA" id="ARBA00010617"/>
    </source>
</evidence>
<dbReference type="InterPro" id="IPR002397">
    <property type="entry name" value="Cyt_P450_B"/>
</dbReference>
<accession>A0ABU9SJA1</accession>
<dbReference type="PROSITE" id="PS00086">
    <property type="entry name" value="CYTOCHROME_P450"/>
    <property type="match status" value="1"/>
</dbReference>